<dbReference type="Pfam" id="PF04380">
    <property type="entry name" value="BMFP"/>
    <property type="match status" value="1"/>
</dbReference>
<evidence type="ECO:0000313" key="3">
    <source>
        <dbReference type="Proteomes" id="UP001597371"/>
    </source>
</evidence>
<protein>
    <submittedName>
        <fullName evidence="2">Accessory factor UbiK family protein</fullName>
    </submittedName>
</protein>
<reference evidence="3" key="1">
    <citation type="journal article" date="2019" name="Int. J. Syst. Evol. Microbiol.">
        <title>The Global Catalogue of Microorganisms (GCM) 10K type strain sequencing project: providing services to taxonomists for standard genome sequencing and annotation.</title>
        <authorList>
            <consortium name="The Broad Institute Genomics Platform"/>
            <consortium name="The Broad Institute Genome Sequencing Center for Infectious Disease"/>
            <person name="Wu L."/>
            <person name="Ma J."/>
        </authorList>
    </citation>
    <scope>NUCLEOTIDE SEQUENCE [LARGE SCALE GENOMIC DNA]</scope>
    <source>
        <strain evidence="3">ZS-35-S2</strain>
    </source>
</reference>
<feature type="coiled-coil region" evidence="1">
    <location>
        <begin position="55"/>
        <end position="82"/>
    </location>
</feature>
<name>A0ABW5CJM0_9HYPH</name>
<dbReference type="RefSeq" id="WP_209735770.1">
    <property type="nucleotide sequence ID" value="NZ_CP072611.1"/>
</dbReference>
<evidence type="ECO:0000313" key="2">
    <source>
        <dbReference type="EMBL" id="MFD2236275.1"/>
    </source>
</evidence>
<sequence length="96" mass="10694">MSNSRGPSRMLDEFARIVTDTTGAAQGVRREIETAVRSQTERLINQLELVQREEFEVVREMAIRARAENEELKRRIAALEARGAATPDAGPSDPSI</sequence>
<organism evidence="2 3">
    <name type="scientific">Aureimonas populi</name>
    <dbReference type="NCBI Taxonomy" id="1701758"/>
    <lineage>
        <taxon>Bacteria</taxon>
        <taxon>Pseudomonadati</taxon>
        <taxon>Pseudomonadota</taxon>
        <taxon>Alphaproteobacteria</taxon>
        <taxon>Hyphomicrobiales</taxon>
        <taxon>Aurantimonadaceae</taxon>
        <taxon>Aureimonas</taxon>
    </lineage>
</organism>
<comment type="caution">
    <text evidence="2">The sequence shown here is derived from an EMBL/GenBank/DDBJ whole genome shotgun (WGS) entry which is preliminary data.</text>
</comment>
<proteinExistence type="predicted"/>
<dbReference type="InterPro" id="IPR007475">
    <property type="entry name" value="UbiK"/>
</dbReference>
<accession>A0ABW5CJM0</accession>
<dbReference type="Proteomes" id="UP001597371">
    <property type="component" value="Unassembled WGS sequence"/>
</dbReference>
<evidence type="ECO:0000256" key="1">
    <source>
        <dbReference type="SAM" id="Coils"/>
    </source>
</evidence>
<keyword evidence="1" id="KW-0175">Coiled coil</keyword>
<keyword evidence="3" id="KW-1185">Reference proteome</keyword>
<dbReference type="EMBL" id="JBHUIJ010000002">
    <property type="protein sequence ID" value="MFD2236275.1"/>
    <property type="molecule type" value="Genomic_DNA"/>
</dbReference>
<gene>
    <name evidence="2" type="ORF">ACFSKQ_02215</name>
</gene>